<dbReference type="AlphaFoldDB" id="A0A6I5RXK5"/>
<accession>A0A6I5RXK5</accession>
<sequence>MARQAYRDFRIDRMHNLQILPDGQKLGAEWNLRAYMQFQSAQWAANSPIEH</sequence>
<dbReference type="Proteomes" id="UP000471751">
    <property type="component" value="Unassembled WGS sequence"/>
</dbReference>
<organism evidence="1 2">
    <name type="scientific">Pseudomonas laurentiana</name>
    <dbReference type="NCBI Taxonomy" id="2364649"/>
    <lineage>
        <taxon>Bacteria</taxon>
        <taxon>Pseudomonadati</taxon>
        <taxon>Pseudomonadota</taxon>
        <taxon>Gammaproteobacteria</taxon>
        <taxon>Pseudomonadales</taxon>
        <taxon>Pseudomonadaceae</taxon>
        <taxon>Pseudomonas</taxon>
    </lineage>
</organism>
<name>A0A6I5RXK5_9PSED</name>
<reference evidence="1 2" key="1">
    <citation type="submission" date="2020-02" db="EMBL/GenBank/DDBJ databases">
        <title>Broccoli isolated Pseudomonas sp.</title>
        <authorList>
            <person name="Fujikawa T."/>
            <person name="Sawada H."/>
        </authorList>
    </citation>
    <scope>NUCLEOTIDE SEQUENCE [LARGE SCALE GENOMIC DNA]</scope>
    <source>
        <strain evidence="1 2">JCM 32154</strain>
    </source>
</reference>
<proteinExistence type="predicted"/>
<keyword evidence="2" id="KW-1185">Reference proteome</keyword>
<evidence type="ECO:0000313" key="1">
    <source>
        <dbReference type="EMBL" id="NES12101.1"/>
    </source>
</evidence>
<gene>
    <name evidence="1" type="ORF">G3O07_24080</name>
</gene>
<protein>
    <submittedName>
        <fullName evidence="1">Uncharacterized protein</fullName>
    </submittedName>
</protein>
<comment type="caution">
    <text evidence="1">The sequence shown here is derived from an EMBL/GenBank/DDBJ whole genome shotgun (WGS) entry which is preliminary data.</text>
</comment>
<dbReference type="EMBL" id="JAAHBT010000465">
    <property type="protein sequence ID" value="NES12101.1"/>
    <property type="molecule type" value="Genomic_DNA"/>
</dbReference>
<evidence type="ECO:0000313" key="2">
    <source>
        <dbReference type="Proteomes" id="UP000471751"/>
    </source>
</evidence>